<protein>
    <recommendedName>
        <fullName evidence="1">DNA-directed DNA polymerase</fullName>
        <ecNumber evidence="1">2.7.7.7</ecNumber>
    </recommendedName>
</protein>
<sequence length="243" mass="26943">MALCCIDTLLGMAKKCAAMKIEDGVRTSTEVKGPDMKRREYCALSKKVSHLFSFPRFPFDCEHAAYGYVLDQILSGEVREVVLDNVDEYLRTISTEVCAGEVPLDQFIIYKVVLGMKVKGRTARAGDVIPYVICFDEKEETSKTVQADCAQHPDDVRCQGSTLKIDYEHYLFQQVLPSVERLCKLMTSQGVQGADRPCLAECLATLYPVWSGIVPSELLASTSNAFGHNIMSPLDGPDSPCRL</sequence>
<feature type="domain" description="DNA-directed DNA polymerase family B multifunctional" evidence="5">
    <location>
        <begin position="9"/>
        <end position="184"/>
    </location>
</feature>
<evidence type="ECO:0000259" key="5">
    <source>
        <dbReference type="Pfam" id="PF00136"/>
    </source>
</evidence>
<organism evidence="6 7">
    <name type="scientific">Fistulina hepatica ATCC 64428</name>
    <dbReference type="NCBI Taxonomy" id="1128425"/>
    <lineage>
        <taxon>Eukaryota</taxon>
        <taxon>Fungi</taxon>
        <taxon>Dikarya</taxon>
        <taxon>Basidiomycota</taxon>
        <taxon>Agaricomycotina</taxon>
        <taxon>Agaricomycetes</taxon>
        <taxon>Agaricomycetidae</taxon>
        <taxon>Agaricales</taxon>
        <taxon>Fistulinaceae</taxon>
        <taxon>Fistulina</taxon>
    </lineage>
</organism>
<dbReference type="GO" id="GO:0003688">
    <property type="term" value="F:DNA replication origin binding"/>
    <property type="evidence" value="ECO:0007669"/>
    <property type="project" value="TreeGrafter"/>
</dbReference>
<dbReference type="Gene3D" id="1.10.132.60">
    <property type="entry name" value="DNA polymerase family B, C-terminal domain"/>
    <property type="match status" value="2"/>
</dbReference>
<dbReference type="GO" id="GO:0006272">
    <property type="term" value="P:leading strand elongation"/>
    <property type="evidence" value="ECO:0007669"/>
    <property type="project" value="TreeGrafter"/>
</dbReference>
<reference evidence="6 7" key="1">
    <citation type="journal article" date="2015" name="Fungal Genet. Biol.">
        <title>Evolution of novel wood decay mechanisms in Agaricales revealed by the genome sequences of Fistulina hepatica and Cylindrobasidium torrendii.</title>
        <authorList>
            <person name="Floudas D."/>
            <person name="Held B.W."/>
            <person name="Riley R."/>
            <person name="Nagy L.G."/>
            <person name="Koehler G."/>
            <person name="Ransdell A.S."/>
            <person name="Younus H."/>
            <person name="Chow J."/>
            <person name="Chiniquy J."/>
            <person name="Lipzen A."/>
            <person name="Tritt A."/>
            <person name="Sun H."/>
            <person name="Haridas S."/>
            <person name="LaButti K."/>
            <person name="Ohm R.A."/>
            <person name="Kues U."/>
            <person name="Blanchette R.A."/>
            <person name="Grigoriev I.V."/>
            <person name="Minto R.E."/>
            <person name="Hibbett D.S."/>
        </authorList>
    </citation>
    <scope>NUCLEOTIDE SEQUENCE [LARGE SCALE GENOMIC DNA]</scope>
    <source>
        <strain evidence="6 7">ATCC 64428</strain>
    </source>
</reference>
<dbReference type="InterPro" id="IPR006134">
    <property type="entry name" value="DNA-dir_DNA_pol_B_multi_dom"/>
</dbReference>
<dbReference type="GO" id="GO:0003697">
    <property type="term" value="F:single-stranded DNA binding"/>
    <property type="evidence" value="ECO:0007669"/>
    <property type="project" value="TreeGrafter"/>
</dbReference>
<dbReference type="PANTHER" id="PTHR45861:SF1">
    <property type="entry name" value="DNA POLYMERASE ALPHA CATALYTIC SUBUNIT"/>
    <property type="match status" value="1"/>
</dbReference>
<dbReference type="EMBL" id="KN881929">
    <property type="protein sequence ID" value="KIY47708.1"/>
    <property type="molecule type" value="Genomic_DNA"/>
</dbReference>
<dbReference type="OrthoDB" id="6755010at2759"/>
<dbReference type="PANTHER" id="PTHR45861">
    <property type="entry name" value="DNA POLYMERASE ALPHA CATALYTIC SUBUNIT"/>
    <property type="match status" value="1"/>
</dbReference>
<proteinExistence type="predicted"/>
<dbReference type="AlphaFoldDB" id="A0A0D7AA42"/>
<evidence type="ECO:0000313" key="6">
    <source>
        <dbReference type="EMBL" id="KIY47708.1"/>
    </source>
</evidence>
<dbReference type="Pfam" id="PF00136">
    <property type="entry name" value="DNA_pol_B"/>
    <property type="match status" value="1"/>
</dbReference>
<dbReference type="SUPFAM" id="SSF56672">
    <property type="entry name" value="DNA/RNA polymerases"/>
    <property type="match status" value="1"/>
</dbReference>
<dbReference type="Proteomes" id="UP000054144">
    <property type="component" value="Unassembled WGS sequence"/>
</dbReference>
<evidence type="ECO:0000313" key="7">
    <source>
        <dbReference type="Proteomes" id="UP000054144"/>
    </source>
</evidence>
<dbReference type="InterPro" id="IPR042087">
    <property type="entry name" value="DNA_pol_B_thumb"/>
</dbReference>
<evidence type="ECO:0000256" key="4">
    <source>
        <dbReference type="ARBA" id="ARBA00022932"/>
    </source>
</evidence>
<gene>
    <name evidence="6" type="ORF">FISHEDRAFT_59440</name>
</gene>
<evidence type="ECO:0000256" key="2">
    <source>
        <dbReference type="ARBA" id="ARBA00022679"/>
    </source>
</evidence>
<keyword evidence="2" id="KW-0808">Transferase</keyword>
<keyword evidence="4" id="KW-0239">DNA-directed DNA polymerase</keyword>
<keyword evidence="3" id="KW-0548">Nucleotidyltransferase</keyword>
<dbReference type="InterPro" id="IPR043502">
    <property type="entry name" value="DNA/RNA_pol_sf"/>
</dbReference>
<name>A0A0D7AA42_9AGAR</name>
<accession>A0A0D7AA42</accession>
<keyword evidence="7" id="KW-1185">Reference proteome</keyword>
<dbReference type="GO" id="GO:0005658">
    <property type="term" value="C:alpha DNA polymerase:primase complex"/>
    <property type="evidence" value="ECO:0007669"/>
    <property type="project" value="TreeGrafter"/>
</dbReference>
<evidence type="ECO:0000256" key="1">
    <source>
        <dbReference type="ARBA" id="ARBA00012417"/>
    </source>
</evidence>
<dbReference type="GO" id="GO:1902975">
    <property type="term" value="P:mitotic DNA replication initiation"/>
    <property type="evidence" value="ECO:0007669"/>
    <property type="project" value="TreeGrafter"/>
</dbReference>
<dbReference type="GO" id="GO:0000166">
    <property type="term" value="F:nucleotide binding"/>
    <property type="evidence" value="ECO:0007669"/>
    <property type="project" value="InterPro"/>
</dbReference>
<dbReference type="GO" id="GO:0003682">
    <property type="term" value="F:chromatin binding"/>
    <property type="evidence" value="ECO:0007669"/>
    <property type="project" value="TreeGrafter"/>
</dbReference>
<evidence type="ECO:0000256" key="3">
    <source>
        <dbReference type="ARBA" id="ARBA00022695"/>
    </source>
</evidence>
<dbReference type="GO" id="GO:0006273">
    <property type="term" value="P:lagging strand elongation"/>
    <property type="evidence" value="ECO:0007669"/>
    <property type="project" value="TreeGrafter"/>
</dbReference>
<dbReference type="EC" id="2.7.7.7" evidence="1"/>
<dbReference type="GO" id="GO:0003887">
    <property type="term" value="F:DNA-directed DNA polymerase activity"/>
    <property type="evidence" value="ECO:0007669"/>
    <property type="project" value="UniProtKB-KW"/>
</dbReference>